<dbReference type="RefSeq" id="WP_114207063.1">
    <property type="nucleotide sequence ID" value="NZ_CP030840.1"/>
</dbReference>
<proteinExistence type="predicted"/>
<accession>A0A2Z5FY58</accession>
<feature type="signal peptide" evidence="1">
    <location>
        <begin position="1"/>
        <end position="23"/>
    </location>
</feature>
<dbReference type="NCBIfam" id="TIGR02246">
    <property type="entry name" value="SgcJ/EcaC family oxidoreductase"/>
    <property type="match status" value="1"/>
</dbReference>
<dbReference type="SUPFAM" id="SSF54427">
    <property type="entry name" value="NTF2-like"/>
    <property type="match status" value="1"/>
</dbReference>
<evidence type="ECO:0000256" key="1">
    <source>
        <dbReference type="SAM" id="SignalP"/>
    </source>
</evidence>
<evidence type="ECO:0000313" key="3">
    <source>
        <dbReference type="EMBL" id="AXC11650.1"/>
    </source>
</evidence>
<dbReference type="InterPro" id="IPR011944">
    <property type="entry name" value="Steroid_delta5-4_isomerase"/>
</dbReference>
<dbReference type="Gene3D" id="3.10.450.50">
    <property type="match status" value="1"/>
</dbReference>
<protein>
    <recommendedName>
        <fullName evidence="2">SnoaL-like domain-containing protein</fullName>
    </recommendedName>
</protein>
<dbReference type="InterPro" id="IPR032710">
    <property type="entry name" value="NTF2-like_dom_sf"/>
</dbReference>
<keyword evidence="1" id="KW-0732">Signal</keyword>
<dbReference type="AlphaFoldDB" id="A0A2Z5FY58"/>
<gene>
    <name evidence="3" type="ORF">ACPOL_2326</name>
</gene>
<dbReference type="KEGG" id="abas:ACPOL_2326"/>
<feature type="domain" description="SnoaL-like" evidence="2">
    <location>
        <begin position="43"/>
        <end position="103"/>
    </location>
</feature>
<sequence length="168" mass="18531">MHRPTFSWFFLAAFLASSAMTIAQTQSKEDEAQIQAIVQSESDAWNRGDAEAFASHYAEDGSFTNVIGQQLYGRQAFVAQHARIFSTIYKGSHNSFTIGKIKFLRPDVAVVDIDGVLNGANRLPPGLKAGEDGALRVKLQEVMTKEKGSWWIAAFHNVAVYPLPPESK</sequence>
<evidence type="ECO:0000313" key="4">
    <source>
        <dbReference type="Proteomes" id="UP000253606"/>
    </source>
</evidence>
<organism evidence="3 4">
    <name type="scientific">Acidisarcina polymorpha</name>
    <dbReference type="NCBI Taxonomy" id="2211140"/>
    <lineage>
        <taxon>Bacteria</taxon>
        <taxon>Pseudomonadati</taxon>
        <taxon>Acidobacteriota</taxon>
        <taxon>Terriglobia</taxon>
        <taxon>Terriglobales</taxon>
        <taxon>Acidobacteriaceae</taxon>
        <taxon>Acidisarcina</taxon>
    </lineage>
</organism>
<dbReference type="InterPro" id="IPR037401">
    <property type="entry name" value="SnoaL-like"/>
</dbReference>
<reference evidence="3 4" key="1">
    <citation type="journal article" date="2018" name="Front. Microbiol.">
        <title>Hydrolytic Capabilities as a Key to Environmental Success: Chitinolytic and Cellulolytic Acidobacteria From Acidic Sub-arctic Soils and Boreal Peatlands.</title>
        <authorList>
            <person name="Belova S.E."/>
            <person name="Ravin N.V."/>
            <person name="Pankratov T.A."/>
            <person name="Rakitin A.L."/>
            <person name="Ivanova A.A."/>
            <person name="Beletsky A.V."/>
            <person name="Mardanov A.V."/>
            <person name="Sinninghe Damste J.S."/>
            <person name="Dedysh S.N."/>
        </authorList>
    </citation>
    <scope>NUCLEOTIDE SEQUENCE [LARGE SCALE GENOMIC DNA]</scope>
    <source>
        <strain evidence="3 4">SBC82</strain>
    </source>
</reference>
<evidence type="ECO:0000259" key="2">
    <source>
        <dbReference type="Pfam" id="PF12680"/>
    </source>
</evidence>
<dbReference type="EMBL" id="CP030840">
    <property type="protein sequence ID" value="AXC11650.1"/>
    <property type="molecule type" value="Genomic_DNA"/>
</dbReference>
<dbReference type="OrthoDB" id="123109at2"/>
<dbReference type="Pfam" id="PF12680">
    <property type="entry name" value="SnoaL_2"/>
    <property type="match status" value="1"/>
</dbReference>
<name>A0A2Z5FY58_9BACT</name>
<dbReference type="Proteomes" id="UP000253606">
    <property type="component" value="Chromosome"/>
</dbReference>
<feature type="chain" id="PRO_5016461785" description="SnoaL-like domain-containing protein" evidence="1">
    <location>
        <begin position="24"/>
        <end position="168"/>
    </location>
</feature>
<keyword evidence="4" id="KW-1185">Reference proteome</keyword>